<evidence type="ECO:0000259" key="1">
    <source>
        <dbReference type="Pfam" id="PF07883"/>
    </source>
</evidence>
<reference evidence="3" key="1">
    <citation type="submission" date="2016-10" db="EMBL/GenBank/DDBJ databases">
        <authorList>
            <person name="Varghese N."/>
            <person name="Submissions S."/>
        </authorList>
    </citation>
    <scope>NUCLEOTIDE SEQUENCE [LARGE SCALE GENOMIC DNA]</scope>
    <source>
        <strain evidence="3">DSM 22002</strain>
    </source>
</reference>
<protein>
    <submittedName>
        <fullName evidence="2">Cupin domain protein</fullName>
    </submittedName>
</protein>
<dbReference type="InterPro" id="IPR047263">
    <property type="entry name" value="HNL-like_cupin"/>
</dbReference>
<dbReference type="Proteomes" id="UP000198822">
    <property type="component" value="Chromosome I"/>
</dbReference>
<evidence type="ECO:0000313" key="2">
    <source>
        <dbReference type="EMBL" id="SDH56946.1"/>
    </source>
</evidence>
<dbReference type="AlphaFoldDB" id="A0A1G8DH00"/>
<dbReference type="SUPFAM" id="SSF51182">
    <property type="entry name" value="RmlC-like cupins"/>
    <property type="match status" value="1"/>
</dbReference>
<feature type="domain" description="Cupin type-2" evidence="1">
    <location>
        <begin position="42"/>
        <end position="105"/>
    </location>
</feature>
<dbReference type="Pfam" id="PF07883">
    <property type="entry name" value="Cupin_2"/>
    <property type="match status" value="1"/>
</dbReference>
<dbReference type="InterPro" id="IPR013096">
    <property type="entry name" value="Cupin_2"/>
</dbReference>
<keyword evidence="3" id="KW-1185">Reference proteome</keyword>
<dbReference type="EMBL" id="LT629695">
    <property type="protein sequence ID" value="SDH56946.1"/>
    <property type="molecule type" value="Genomic_DNA"/>
</dbReference>
<dbReference type="InterPro" id="IPR014710">
    <property type="entry name" value="RmlC-like_jellyroll"/>
</dbReference>
<dbReference type="CDD" id="cd02233">
    <property type="entry name" value="cupin_HNL-like"/>
    <property type="match status" value="1"/>
</dbReference>
<sequence>MSTERVPQRPTATGAPEMFVGHVQVDMLSSGEEPSRARLASVRFAPGAHTAWHCHAVGQTLHVTSGVGYVQSRGGELIELRAGDTVRTPPGEWHWHGATADHAMTHLTLTEAPDPASDEPEATWGEHLAHGEYPG</sequence>
<dbReference type="STRING" id="399736.SAMN04489720_1644"/>
<dbReference type="PANTHER" id="PTHR43698:SF1">
    <property type="entry name" value="BLL4564 PROTEIN"/>
    <property type="match status" value="1"/>
</dbReference>
<proteinExistence type="predicted"/>
<evidence type="ECO:0000313" key="3">
    <source>
        <dbReference type="Proteomes" id="UP000198822"/>
    </source>
</evidence>
<dbReference type="Gene3D" id="2.60.120.10">
    <property type="entry name" value="Jelly Rolls"/>
    <property type="match status" value="1"/>
</dbReference>
<accession>A0A1G8DH00</accession>
<gene>
    <name evidence="2" type="ORF">SAMN04489720_1644</name>
</gene>
<organism evidence="2 3">
    <name type="scientific">Agrococcus jejuensis</name>
    <dbReference type="NCBI Taxonomy" id="399736"/>
    <lineage>
        <taxon>Bacteria</taxon>
        <taxon>Bacillati</taxon>
        <taxon>Actinomycetota</taxon>
        <taxon>Actinomycetes</taxon>
        <taxon>Micrococcales</taxon>
        <taxon>Microbacteriaceae</taxon>
        <taxon>Agrococcus</taxon>
    </lineage>
</organism>
<name>A0A1G8DH00_9MICO</name>
<dbReference type="RefSeq" id="WP_231944995.1">
    <property type="nucleotide sequence ID" value="NZ_LT629695.1"/>
</dbReference>
<dbReference type="InterPro" id="IPR011051">
    <property type="entry name" value="RmlC_Cupin_sf"/>
</dbReference>
<dbReference type="PANTHER" id="PTHR43698">
    <property type="entry name" value="RIBD C-TERMINAL DOMAIN CONTAINING PROTEIN"/>
    <property type="match status" value="1"/>
</dbReference>